<evidence type="ECO:0000259" key="1">
    <source>
        <dbReference type="Pfam" id="PF06812"/>
    </source>
</evidence>
<comment type="caution">
    <text evidence="2">The sequence shown here is derived from an EMBL/GenBank/DDBJ whole genome shotgun (WGS) entry which is preliminary data.</text>
</comment>
<dbReference type="PANTHER" id="PTHR37951">
    <property type="entry name" value="CYTOPLASMIC PROTEIN-RELATED"/>
    <property type="match status" value="1"/>
</dbReference>
<dbReference type="InterPro" id="IPR017740">
    <property type="entry name" value="TssA-like"/>
</dbReference>
<dbReference type="AlphaFoldDB" id="A0A7X2LT93"/>
<sequence length="369" mass="38845">MFSAQQLLEPISDALPGGSDLAFSPELDAIAHARKFDDPSLDQGEWVTDLKEADWGFVVERSAALLATRSKDLRLAVWLAEAASYRHGLRGLAESWQVLAGLCERYWDNGLFPEADGDHEQRIGNLAWILGRTPALLRVIPLTEGRGSAYSMADFDAARKAAGDPAHVDGPKLADMETAKRNSSQPFREALAADAAACMDALRAFEQAADARLGADSPSFTPAREALQALIRALPPCSASSTATAEAAGNGIAVLPGQQEGHGMPGFAGLAGFAGAGALAVGAVGGWDQPAAAVQPGGIANRTQAVALLRSVAQFFRKTEPHSPVSYFADKAADAAEQDLHTWLRSVIKDPASMAHIEELLGVRSSPGD</sequence>
<dbReference type="RefSeq" id="WP_154377831.1">
    <property type="nucleotide sequence ID" value="NZ_WKJJ01000014.1"/>
</dbReference>
<protein>
    <submittedName>
        <fullName evidence="2">Type VI secretion system protein TssA</fullName>
    </submittedName>
</protein>
<dbReference type="EMBL" id="WKJJ01000014">
    <property type="protein sequence ID" value="MRV74340.1"/>
    <property type="molecule type" value="Genomic_DNA"/>
</dbReference>
<dbReference type="Pfam" id="PF06812">
    <property type="entry name" value="ImpA_N"/>
    <property type="match status" value="1"/>
</dbReference>
<dbReference type="Proteomes" id="UP000446768">
    <property type="component" value="Unassembled WGS sequence"/>
</dbReference>
<accession>A0A7X2LT93</accession>
<dbReference type="InterPro" id="IPR010657">
    <property type="entry name" value="ImpA_N"/>
</dbReference>
<feature type="domain" description="ImpA N-terminal" evidence="1">
    <location>
        <begin position="8"/>
        <end position="130"/>
    </location>
</feature>
<evidence type="ECO:0000313" key="3">
    <source>
        <dbReference type="Proteomes" id="UP000446768"/>
    </source>
</evidence>
<organism evidence="2 3">
    <name type="scientific">Pseudoduganella rivuli</name>
    <dbReference type="NCBI Taxonomy" id="2666085"/>
    <lineage>
        <taxon>Bacteria</taxon>
        <taxon>Pseudomonadati</taxon>
        <taxon>Pseudomonadota</taxon>
        <taxon>Betaproteobacteria</taxon>
        <taxon>Burkholderiales</taxon>
        <taxon>Oxalobacteraceae</taxon>
        <taxon>Telluria group</taxon>
        <taxon>Pseudoduganella</taxon>
    </lineage>
</organism>
<dbReference type="PANTHER" id="PTHR37951:SF1">
    <property type="entry name" value="TYPE VI SECRETION SYSTEM COMPONENT TSSA1"/>
    <property type="match status" value="1"/>
</dbReference>
<dbReference type="NCBIfam" id="TIGR03363">
    <property type="entry name" value="VI_chp_8"/>
    <property type="match status" value="1"/>
</dbReference>
<name>A0A7X2LT93_9BURK</name>
<keyword evidence="3" id="KW-1185">Reference proteome</keyword>
<proteinExistence type="predicted"/>
<evidence type="ECO:0000313" key="2">
    <source>
        <dbReference type="EMBL" id="MRV74340.1"/>
    </source>
</evidence>
<gene>
    <name evidence="2" type="primary">tssA</name>
    <name evidence="2" type="ORF">GJ700_21775</name>
</gene>
<reference evidence="2 3" key="1">
    <citation type="submission" date="2019-11" db="EMBL/GenBank/DDBJ databases">
        <title>Novel species isolated from a subtropical stream in China.</title>
        <authorList>
            <person name="Lu H."/>
        </authorList>
    </citation>
    <scope>NUCLEOTIDE SEQUENCE [LARGE SCALE GENOMIC DNA]</scope>
    <source>
        <strain evidence="2 3">FT92W</strain>
    </source>
</reference>